<dbReference type="PANTHER" id="PTHR47245:SF2">
    <property type="entry name" value="PEPTIDYL-PROLYL CIS-TRANS ISOMERASE HP_0175-RELATED"/>
    <property type="match status" value="1"/>
</dbReference>
<keyword evidence="4" id="KW-1185">Reference proteome</keyword>
<accession>A0A923RI30</accession>
<evidence type="ECO:0000256" key="2">
    <source>
        <dbReference type="SAM" id="SignalP"/>
    </source>
</evidence>
<dbReference type="PROSITE" id="PS51257">
    <property type="entry name" value="PROKAR_LIPOPROTEIN"/>
    <property type="match status" value="1"/>
</dbReference>
<dbReference type="RefSeq" id="WP_186869618.1">
    <property type="nucleotide sequence ID" value="NZ_JACOOL010000005.1"/>
</dbReference>
<protein>
    <submittedName>
        <fullName evidence="3">SurA N-terminal domain-containing protein</fullName>
    </submittedName>
</protein>
<dbReference type="SUPFAM" id="SSF109998">
    <property type="entry name" value="Triger factor/SurA peptide-binding domain-like"/>
    <property type="match status" value="1"/>
</dbReference>
<organism evidence="3 4">
    <name type="scientific">Ornithinibacillus hominis</name>
    <dbReference type="NCBI Taxonomy" id="2763055"/>
    <lineage>
        <taxon>Bacteria</taxon>
        <taxon>Bacillati</taxon>
        <taxon>Bacillota</taxon>
        <taxon>Bacilli</taxon>
        <taxon>Bacillales</taxon>
        <taxon>Bacillaceae</taxon>
        <taxon>Ornithinibacillus</taxon>
    </lineage>
</organism>
<dbReference type="Gene3D" id="1.10.4030.10">
    <property type="entry name" value="Porin chaperone SurA, peptide-binding domain"/>
    <property type="match status" value="1"/>
</dbReference>
<keyword evidence="2" id="KW-0732">Signal</keyword>
<dbReference type="PANTHER" id="PTHR47245">
    <property type="entry name" value="PEPTIDYLPROLYL ISOMERASE"/>
    <property type="match status" value="1"/>
</dbReference>
<gene>
    <name evidence="3" type="ORF">H8S33_08760</name>
</gene>
<dbReference type="AlphaFoldDB" id="A0A923RI30"/>
<dbReference type="InterPro" id="IPR050245">
    <property type="entry name" value="PrsA_foldase"/>
</dbReference>
<dbReference type="Pfam" id="PF13624">
    <property type="entry name" value="SurA_N_3"/>
    <property type="match status" value="1"/>
</dbReference>
<dbReference type="Proteomes" id="UP000637359">
    <property type="component" value="Unassembled WGS sequence"/>
</dbReference>
<feature type="signal peptide" evidence="2">
    <location>
        <begin position="1"/>
        <end position="18"/>
    </location>
</feature>
<comment type="caution">
    <text evidence="3">The sequence shown here is derived from an EMBL/GenBank/DDBJ whole genome shotgun (WGS) entry which is preliminary data.</text>
</comment>
<name>A0A923RI30_9BACI</name>
<evidence type="ECO:0000313" key="3">
    <source>
        <dbReference type="EMBL" id="MBC5636906.1"/>
    </source>
</evidence>
<dbReference type="EMBL" id="JACOOL010000005">
    <property type="protein sequence ID" value="MBC5636906.1"/>
    <property type="molecule type" value="Genomic_DNA"/>
</dbReference>
<reference evidence="3" key="1">
    <citation type="submission" date="2020-08" db="EMBL/GenBank/DDBJ databases">
        <title>Genome public.</title>
        <authorList>
            <person name="Liu C."/>
            <person name="Sun Q."/>
        </authorList>
    </citation>
    <scope>NUCLEOTIDE SEQUENCE</scope>
    <source>
        <strain evidence="3">BX22</strain>
    </source>
</reference>
<dbReference type="InterPro" id="IPR027304">
    <property type="entry name" value="Trigger_fact/SurA_dom_sf"/>
</dbReference>
<keyword evidence="1" id="KW-0175">Coiled coil</keyword>
<feature type="coiled-coil region" evidence="1">
    <location>
        <begin position="164"/>
        <end position="221"/>
    </location>
</feature>
<proteinExistence type="predicted"/>
<evidence type="ECO:0000256" key="1">
    <source>
        <dbReference type="SAM" id="Coils"/>
    </source>
</evidence>
<feature type="chain" id="PRO_5038392866" evidence="2">
    <location>
        <begin position="19"/>
        <end position="228"/>
    </location>
</feature>
<evidence type="ECO:0000313" key="4">
    <source>
        <dbReference type="Proteomes" id="UP000637359"/>
    </source>
</evidence>
<sequence>MKKLILSFMMIGLIAILAACGDKEEKAQETVQPQDITMEEDEKVADDDVVISINDTEVSGDHYNTIYLQTKIRASQFGQDIEDKENTKEITLNEIIAQELIKQEAERLGIEVSEENVQEELDTLKSENEEQFEAYLETYNLTEDSLKEQIRFSQILSQFIEEEIEIAEVTEDDIKETYDQLKKDMENIMEFEQAEPIIEQQLTQQREADALQAKVEELMDDANIEKHI</sequence>